<dbReference type="AlphaFoldDB" id="A0A1B6E421"/>
<dbReference type="Gene3D" id="1.10.10.10">
    <property type="entry name" value="Winged helix-like DNA-binding domain superfamily/Winged helix DNA-binding domain"/>
    <property type="match status" value="1"/>
</dbReference>
<gene>
    <name evidence="2" type="ORF">g.43701</name>
</gene>
<proteinExistence type="predicted"/>
<feature type="region of interest" description="Disordered" evidence="1">
    <location>
        <begin position="64"/>
        <end position="84"/>
    </location>
</feature>
<sequence>FEAVYDSVKKLASKGGVSIEEIKTYLGDNNTFRLTYSRICRCLRKAIENGLIEECAEGRYKIKRSSNKRKRDNSTNSESRNKRVCKKRVNPDVTVLTSIYEAVGDLPEQEGTERPERTRGIKCVSICAFEKAIEDTRPGTTNRKRGLSIDNGSNRKKVNSGFNVTRWRCKNVVPDNDANIDQIGSRLHVRKSISRDQLKAYEDGPTDETKGDVDTSRQNVKDVYILRWLREVEEERASIA</sequence>
<name>A0A1B6E421_9HEMI</name>
<reference evidence="2" key="1">
    <citation type="submission" date="2015-12" db="EMBL/GenBank/DDBJ databases">
        <title>De novo transcriptome assembly of four potential Pierce s Disease insect vectors from Arizona vineyards.</title>
        <authorList>
            <person name="Tassone E.E."/>
        </authorList>
    </citation>
    <scope>NUCLEOTIDE SEQUENCE</scope>
</reference>
<accession>A0A1B6E421</accession>
<evidence type="ECO:0000313" key="2">
    <source>
        <dbReference type="EMBL" id="JAS32647.1"/>
    </source>
</evidence>
<organism evidence="2">
    <name type="scientific">Clastoptera arizonana</name>
    <name type="common">Arizona spittle bug</name>
    <dbReference type="NCBI Taxonomy" id="38151"/>
    <lineage>
        <taxon>Eukaryota</taxon>
        <taxon>Metazoa</taxon>
        <taxon>Ecdysozoa</taxon>
        <taxon>Arthropoda</taxon>
        <taxon>Hexapoda</taxon>
        <taxon>Insecta</taxon>
        <taxon>Pterygota</taxon>
        <taxon>Neoptera</taxon>
        <taxon>Paraneoptera</taxon>
        <taxon>Hemiptera</taxon>
        <taxon>Auchenorrhyncha</taxon>
        <taxon>Cercopoidea</taxon>
        <taxon>Clastopteridae</taxon>
        <taxon>Clastoptera</taxon>
    </lineage>
</organism>
<feature type="non-terminal residue" evidence="2">
    <location>
        <position position="1"/>
    </location>
</feature>
<feature type="non-terminal residue" evidence="2">
    <location>
        <position position="240"/>
    </location>
</feature>
<dbReference type="InterPro" id="IPR036388">
    <property type="entry name" value="WH-like_DNA-bd_sf"/>
</dbReference>
<evidence type="ECO:0008006" key="3">
    <source>
        <dbReference type="Google" id="ProtNLM"/>
    </source>
</evidence>
<evidence type="ECO:0000256" key="1">
    <source>
        <dbReference type="SAM" id="MobiDB-lite"/>
    </source>
</evidence>
<dbReference type="EMBL" id="GEDC01004651">
    <property type="protein sequence ID" value="JAS32647.1"/>
    <property type="molecule type" value="Transcribed_RNA"/>
</dbReference>
<protein>
    <recommendedName>
        <fullName evidence="3">H15 domain-containing protein</fullName>
    </recommendedName>
</protein>